<dbReference type="OrthoDB" id="1644732at2759"/>
<evidence type="ECO:0000256" key="9">
    <source>
        <dbReference type="ARBA" id="ARBA00023033"/>
    </source>
</evidence>
<keyword evidence="3 11" id="KW-0349">Heme</keyword>
<dbReference type="Gene3D" id="1.10.630.10">
    <property type="entry name" value="Cytochrome P450"/>
    <property type="match status" value="1"/>
</dbReference>
<dbReference type="PRINTS" id="PR00385">
    <property type="entry name" value="P450"/>
</dbReference>
<dbReference type="GO" id="GO:0005506">
    <property type="term" value="F:iron ion binding"/>
    <property type="evidence" value="ECO:0007669"/>
    <property type="project" value="InterPro"/>
</dbReference>
<evidence type="ECO:0000256" key="6">
    <source>
        <dbReference type="ARBA" id="ARBA00022989"/>
    </source>
</evidence>
<dbReference type="GO" id="GO:0004497">
    <property type="term" value="F:monooxygenase activity"/>
    <property type="evidence" value="ECO:0007669"/>
    <property type="project" value="UniProtKB-KW"/>
</dbReference>
<gene>
    <name evidence="14" type="ORF">Cgig2_026705</name>
</gene>
<dbReference type="SUPFAM" id="SSF48264">
    <property type="entry name" value="Cytochrome P450"/>
    <property type="match status" value="1"/>
</dbReference>
<evidence type="ECO:0008006" key="16">
    <source>
        <dbReference type="Google" id="ProtNLM"/>
    </source>
</evidence>
<evidence type="ECO:0000256" key="4">
    <source>
        <dbReference type="ARBA" id="ARBA00022692"/>
    </source>
</evidence>
<dbReference type="InterPro" id="IPR001128">
    <property type="entry name" value="Cyt_P450"/>
</dbReference>
<evidence type="ECO:0000256" key="7">
    <source>
        <dbReference type="ARBA" id="ARBA00023002"/>
    </source>
</evidence>
<dbReference type="GO" id="GO:0016020">
    <property type="term" value="C:membrane"/>
    <property type="evidence" value="ECO:0007669"/>
    <property type="project" value="UniProtKB-SubCell"/>
</dbReference>
<comment type="caution">
    <text evidence="14">The sequence shown here is derived from an EMBL/GenBank/DDBJ whole genome shotgun (WGS) entry which is preliminary data.</text>
</comment>
<evidence type="ECO:0000256" key="13">
    <source>
        <dbReference type="SAM" id="Phobius"/>
    </source>
</evidence>
<comment type="similarity">
    <text evidence="2 12">Belongs to the cytochrome P450 family.</text>
</comment>
<comment type="subcellular location">
    <subcellularLocation>
        <location evidence="1">Membrane</location>
    </subcellularLocation>
</comment>
<dbReference type="EMBL" id="JAKOGI010000887">
    <property type="protein sequence ID" value="KAJ8429525.1"/>
    <property type="molecule type" value="Genomic_DNA"/>
</dbReference>
<dbReference type="InterPro" id="IPR050665">
    <property type="entry name" value="Cytochrome_P450_Monooxygen"/>
</dbReference>
<dbReference type="PANTHER" id="PTHR24282:SF255">
    <property type="entry name" value="CYTOCHROME P450 72A11-RELATED"/>
    <property type="match status" value="1"/>
</dbReference>
<accession>A0A9Q1Q5S2</accession>
<dbReference type="GO" id="GO:0020037">
    <property type="term" value="F:heme binding"/>
    <property type="evidence" value="ECO:0007669"/>
    <property type="project" value="InterPro"/>
</dbReference>
<dbReference type="AlphaFoldDB" id="A0A9Q1Q5S2"/>
<reference evidence="14" key="1">
    <citation type="submission" date="2022-04" db="EMBL/GenBank/DDBJ databases">
        <title>Carnegiea gigantea Genome sequencing and assembly v2.</title>
        <authorList>
            <person name="Copetti D."/>
            <person name="Sanderson M.J."/>
            <person name="Burquez A."/>
            <person name="Wojciechowski M.F."/>
        </authorList>
    </citation>
    <scope>NUCLEOTIDE SEQUENCE</scope>
    <source>
        <strain evidence="14">SGP5-SGP5p</strain>
        <tissue evidence="14">Aerial part</tissue>
    </source>
</reference>
<evidence type="ECO:0000256" key="2">
    <source>
        <dbReference type="ARBA" id="ARBA00010617"/>
    </source>
</evidence>
<sequence>MEITIGLTSITTSLACILVVGWLWNVVDWVWLRPKKMEKKLRKQGLKGNSYRLLFGDKKQSVEMVRQTTSKPMDHFSNDYGPRILPFLHQTISNYGEKSFIWEGPKPAVIITQPELIREVLMKMRDFTKQDSHALIKKLTNGLTRLEGEKWAQERKLINPAFHMDKLKHMLPAFYTSAQETIDEWEKKTSKTGSHEVEMWSFLHDMSADAISRAAFGSSFQEGRRVFELIREQITITLRALQSVYIPGSRFLPTQTNRRMDKISKEIGALVKDMIYRRKKAMEAGEAAKDDLLGVLLKSSFQGIQDNQHGNTKKIQNIKLSLKEVIEECKLFYLAGQDTTSSLLVWTLILLSKHQEWQQQAREEILNTFGSNRPDYEGLNQLKKMNMILYEVLRLYPPANQLSRQVSHDITLGDMQLPDGAILNLPMVYVHHNEKLWGPDAKEFQPERFSNGVLKATGGNMSFFSFGWGPRICIGSNFAMMEAKVTLALILQRFSLELSPSYAHAPTVGNGTLRPQFGAQIILHRLQIQN</sequence>
<keyword evidence="6 13" id="KW-1133">Transmembrane helix</keyword>
<keyword evidence="7 12" id="KW-0560">Oxidoreductase</keyword>
<evidence type="ECO:0000256" key="11">
    <source>
        <dbReference type="PIRSR" id="PIRSR602401-1"/>
    </source>
</evidence>
<keyword evidence="15" id="KW-1185">Reference proteome</keyword>
<keyword evidence="10 13" id="KW-0472">Membrane</keyword>
<dbReference type="InterPro" id="IPR036396">
    <property type="entry name" value="Cyt_P450_sf"/>
</dbReference>
<protein>
    <recommendedName>
        <fullName evidence="16">Cytochrome P450</fullName>
    </recommendedName>
</protein>
<comment type="cofactor">
    <cofactor evidence="11">
        <name>heme</name>
        <dbReference type="ChEBI" id="CHEBI:30413"/>
    </cofactor>
</comment>
<proteinExistence type="inferred from homology"/>
<evidence type="ECO:0000256" key="1">
    <source>
        <dbReference type="ARBA" id="ARBA00004370"/>
    </source>
</evidence>
<name>A0A9Q1Q5S2_9CARY</name>
<evidence type="ECO:0000256" key="3">
    <source>
        <dbReference type="ARBA" id="ARBA00022617"/>
    </source>
</evidence>
<keyword evidence="5 11" id="KW-0479">Metal-binding</keyword>
<evidence type="ECO:0000256" key="10">
    <source>
        <dbReference type="ARBA" id="ARBA00023136"/>
    </source>
</evidence>
<dbReference type="InterPro" id="IPR017972">
    <property type="entry name" value="Cyt_P450_CS"/>
</dbReference>
<evidence type="ECO:0000256" key="8">
    <source>
        <dbReference type="ARBA" id="ARBA00023004"/>
    </source>
</evidence>
<dbReference type="GO" id="GO:0016705">
    <property type="term" value="F:oxidoreductase activity, acting on paired donors, with incorporation or reduction of molecular oxygen"/>
    <property type="evidence" value="ECO:0007669"/>
    <property type="project" value="InterPro"/>
</dbReference>
<dbReference type="Proteomes" id="UP001153076">
    <property type="component" value="Unassembled WGS sequence"/>
</dbReference>
<feature type="transmembrane region" description="Helical" evidence="13">
    <location>
        <begin position="12"/>
        <end position="32"/>
    </location>
</feature>
<organism evidence="14 15">
    <name type="scientific">Carnegiea gigantea</name>
    <dbReference type="NCBI Taxonomy" id="171969"/>
    <lineage>
        <taxon>Eukaryota</taxon>
        <taxon>Viridiplantae</taxon>
        <taxon>Streptophyta</taxon>
        <taxon>Embryophyta</taxon>
        <taxon>Tracheophyta</taxon>
        <taxon>Spermatophyta</taxon>
        <taxon>Magnoliopsida</taxon>
        <taxon>eudicotyledons</taxon>
        <taxon>Gunneridae</taxon>
        <taxon>Pentapetalae</taxon>
        <taxon>Caryophyllales</taxon>
        <taxon>Cactineae</taxon>
        <taxon>Cactaceae</taxon>
        <taxon>Cactoideae</taxon>
        <taxon>Echinocereeae</taxon>
        <taxon>Carnegiea</taxon>
    </lineage>
</organism>
<evidence type="ECO:0000313" key="14">
    <source>
        <dbReference type="EMBL" id="KAJ8429525.1"/>
    </source>
</evidence>
<keyword evidence="9 12" id="KW-0503">Monooxygenase</keyword>
<dbReference type="InterPro" id="IPR002401">
    <property type="entry name" value="Cyt_P450_E_grp-I"/>
</dbReference>
<dbReference type="FunFam" id="1.10.630.10:FF:000029">
    <property type="entry name" value="Cytochrome P450 734A1"/>
    <property type="match status" value="1"/>
</dbReference>
<evidence type="ECO:0000256" key="12">
    <source>
        <dbReference type="RuleBase" id="RU000461"/>
    </source>
</evidence>
<dbReference type="PRINTS" id="PR00463">
    <property type="entry name" value="EP450I"/>
</dbReference>
<keyword evidence="8 11" id="KW-0408">Iron</keyword>
<dbReference type="PROSITE" id="PS00086">
    <property type="entry name" value="CYTOCHROME_P450"/>
    <property type="match status" value="1"/>
</dbReference>
<dbReference type="Pfam" id="PF00067">
    <property type="entry name" value="p450"/>
    <property type="match status" value="1"/>
</dbReference>
<feature type="binding site" description="axial binding residue" evidence="11">
    <location>
        <position position="473"/>
    </location>
    <ligand>
        <name>heme</name>
        <dbReference type="ChEBI" id="CHEBI:30413"/>
    </ligand>
    <ligandPart>
        <name>Fe</name>
        <dbReference type="ChEBI" id="CHEBI:18248"/>
    </ligandPart>
</feature>
<keyword evidence="4 13" id="KW-0812">Transmembrane</keyword>
<evidence type="ECO:0000256" key="5">
    <source>
        <dbReference type="ARBA" id="ARBA00022723"/>
    </source>
</evidence>
<evidence type="ECO:0000313" key="15">
    <source>
        <dbReference type="Proteomes" id="UP001153076"/>
    </source>
</evidence>
<dbReference type="PANTHER" id="PTHR24282">
    <property type="entry name" value="CYTOCHROME P450 FAMILY MEMBER"/>
    <property type="match status" value="1"/>
</dbReference>